<evidence type="ECO:0000259" key="1">
    <source>
        <dbReference type="Pfam" id="PF08241"/>
    </source>
</evidence>
<dbReference type="GO" id="GO:0010420">
    <property type="term" value="F:polyprenyldihydroxybenzoate methyltransferase activity"/>
    <property type="evidence" value="ECO:0007669"/>
    <property type="project" value="TreeGrafter"/>
</dbReference>
<keyword evidence="2" id="KW-0489">Methyltransferase</keyword>
<dbReference type="OrthoDB" id="9804312at2"/>
<dbReference type="EMBL" id="CP032157">
    <property type="protein sequence ID" value="AXY78613.1"/>
    <property type="molecule type" value="Genomic_DNA"/>
</dbReference>
<keyword evidence="3" id="KW-1185">Reference proteome</keyword>
<dbReference type="CDD" id="cd02440">
    <property type="entry name" value="AdoMet_MTases"/>
    <property type="match status" value="1"/>
</dbReference>
<name>A0A3B7MYG3_9BACT</name>
<dbReference type="InterPro" id="IPR029063">
    <property type="entry name" value="SAM-dependent_MTases_sf"/>
</dbReference>
<accession>A0A3B7MYG3</accession>
<dbReference type="RefSeq" id="WP_119054485.1">
    <property type="nucleotide sequence ID" value="NZ_CP032157.1"/>
</dbReference>
<sequence>MQNTLTDTFGNIDIYLFDQLLKGRYDNARKVLDVGCGGGRNLFYFLRNGFEVFGVDPNPQAVQAVKELSAALAPANPLENFTVCPAEKLPYNDGTFDLVICSAVLHFAKDEQHFDSMLQSIFRVLKTGGYFFARLASDIGLETLVQPVGNGRYLLPDGSERFLVNEQTLLNYTAEMGELYEPLKTTNVQNTRCMTTWCVRKK</sequence>
<dbReference type="Proteomes" id="UP000263900">
    <property type="component" value="Chromosome"/>
</dbReference>
<gene>
    <name evidence="2" type="ORF">D3H65_11940</name>
</gene>
<keyword evidence="2" id="KW-0808">Transferase</keyword>
<dbReference type="SUPFAM" id="SSF53335">
    <property type="entry name" value="S-adenosyl-L-methionine-dependent methyltransferases"/>
    <property type="match status" value="1"/>
</dbReference>
<dbReference type="KEGG" id="pseg:D3H65_11940"/>
<feature type="domain" description="Methyltransferase type 11" evidence="1">
    <location>
        <begin position="32"/>
        <end position="132"/>
    </location>
</feature>
<dbReference type="AlphaFoldDB" id="A0A3B7MYG3"/>
<evidence type="ECO:0000313" key="2">
    <source>
        <dbReference type="EMBL" id="AXY78613.1"/>
    </source>
</evidence>
<dbReference type="Pfam" id="PF08241">
    <property type="entry name" value="Methyltransf_11"/>
    <property type="match status" value="1"/>
</dbReference>
<protein>
    <submittedName>
        <fullName evidence="2">Class I SAM-dependent methyltransferase</fullName>
    </submittedName>
</protein>
<dbReference type="Gene3D" id="3.40.50.150">
    <property type="entry name" value="Vaccinia Virus protein VP39"/>
    <property type="match status" value="1"/>
</dbReference>
<organism evidence="2 3">
    <name type="scientific">Paraflavitalea soli</name>
    <dbReference type="NCBI Taxonomy" id="2315862"/>
    <lineage>
        <taxon>Bacteria</taxon>
        <taxon>Pseudomonadati</taxon>
        <taxon>Bacteroidota</taxon>
        <taxon>Chitinophagia</taxon>
        <taxon>Chitinophagales</taxon>
        <taxon>Chitinophagaceae</taxon>
        <taxon>Paraflavitalea</taxon>
    </lineage>
</organism>
<dbReference type="InterPro" id="IPR013216">
    <property type="entry name" value="Methyltransf_11"/>
</dbReference>
<proteinExistence type="predicted"/>
<evidence type="ECO:0000313" key="3">
    <source>
        <dbReference type="Proteomes" id="UP000263900"/>
    </source>
</evidence>
<dbReference type="PANTHER" id="PTHR43464:SF23">
    <property type="entry name" value="JUVENILE HORMONE ACID O-METHYLTRANSFERASE"/>
    <property type="match status" value="1"/>
</dbReference>
<dbReference type="GO" id="GO:0032259">
    <property type="term" value="P:methylation"/>
    <property type="evidence" value="ECO:0007669"/>
    <property type="project" value="UniProtKB-KW"/>
</dbReference>
<dbReference type="PANTHER" id="PTHR43464">
    <property type="entry name" value="METHYLTRANSFERASE"/>
    <property type="match status" value="1"/>
</dbReference>
<reference evidence="2 3" key="1">
    <citation type="submission" date="2018-09" db="EMBL/GenBank/DDBJ databases">
        <title>Genome sequencing of strain 6GH32-13.</title>
        <authorList>
            <person name="Weon H.-Y."/>
            <person name="Heo J."/>
            <person name="Kwon S.-W."/>
        </authorList>
    </citation>
    <scope>NUCLEOTIDE SEQUENCE [LARGE SCALE GENOMIC DNA]</scope>
    <source>
        <strain evidence="2 3">5GH32-13</strain>
    </source>
</reference>